<proteinExistence type="predicted"/>
<evidence type="ECO:0000313" key="3">
    <source>
        <dbReference type="Proteomes" id="UP000078512"/>
    </source>
</evidence>
<protein>
    <submittedName>
        <fullName evidence="2">Uncharacterized protein</fullName>
    </submittedName>
</protein>
<sequence length="105" mass="11768">MACPWLVRGDVSFFACLGIELCSFSHTYIALSFSSLSLPCPFSLPCLAGSLFAVLVRTFFFFFFPFACITLCVCISPFPCPPYVTLLSFSFLSFTHTHPIARHYQ</sequence>
<accession>A0A197JRD2</accession>
<feature type="transmembrane region" description="Helical" evidence="1">
    <location>
        <begin position="51"/>
        <end position="76"/>
    </location>
</feature>
<evidence type="ECO:0000313" key="2">
    <source>
        <dbReference type="EMBL" id="OAQ27016.1"/>
    </source>
</evidence>
<dbReference type="EMBL" id="KV442061">
    <property type="protein sequence ID" value="OAQ27016.1"/>
    <property type="molecule type" value="Genomic_DNA"/>
</dbReference>
<evidence type="ECO:0000256" key="1">
    <source>
        <dbReference type="SAM" id="Phobius"/>
    </source>
</evidence>
<organism evidence="2 3">
    <name type="scientific">Linnemannia elongata AG-77</name>
    <dbReference type="NCBI Taxonomy" id="1314771"/>
    <lineage>
        <taxon>Eukaryota</taxon>
        <taxon>Fungi</taxon>
        <taxon>Fungi incertae sedis</taxon>
        <taxon>Mucoromycota</taxon>
        <taxon>Mortierellomycotina</taxon>
        <taxon>Mortierellomycetes</taxon>
        <taxon>Mortierellales</taxon>
        <taxon>Mortierellaceae</taxon>
        <taxon>Linnemannia</taxon>
    </lineage>
</organism>
<keyword evidence="1" id="KW-0472">Membrane</keyword>
<keyword evidence="3" id="KW-1185">Reference proteome</keyword>
<name>A0A197JRD2_9FUNG</name>
<feature type="transmembrane region" description="Helical" evidence="1">
    <location>
        <begin position="12"/>
        <end position="31"/>
    </location>
</feature>
<keyword evidence="1" id="KW-0812">Transmembrane</keyword>
<dbReference type="Proteomes" id="UP000078512">
    <property type="component" value="Unassembled WGS sequence"/>
</dbReference>
<dbReference type="AlphaFoldDB" id="A0A197JRD2"/>
<gene>
    <name evidence="2" type="ORF">K457DRAFT_668418</name>
</gene>
<reference evidence="2 3" key="1">
    <citation type="submission" date="2016-05" db="EMBL/GenBank/DDBJ databases">
        <title>Genome sequencing reveals origins of a unique bacterial endosymbiosis in the earliest lineages of terrestrial Fungi.</title>
        <authorList>
            <consortium name="DOE Joint Genome Institute"/>
            <person name="Uehling J."/>
            <person name="Gryganskyi A."/>
            <person name="Hameed K."/>
            <person name="Tschaplinski T."/>
            <person name="Misztal P."/>
            <person name="Wu S."/>
            <person name="Desiro A."/>
            <person name="Vande Pol N."/>
            <person name="Du Z.-Y."/>
            <person name="Zienkiewicz A."/>
            <person name="Zienkiewicz K."/>
            <person name="Morin E."/>
            <person name="Tisserant E."/>
            <person name="Splivallo R."/>
            <person name="Hainaut M."/>
            <person name="Henrissat B."/>
            <person name="Ohm R."/>
            <person name="Kuo A."/>
            <person name="Yan J."/>
            <person name="Lipzen A."/>
            <person name="Nolan M."/>
            <person name="Labutti K."/>
            <person name="Barry K."/>
            <person name="Goldstein A."/>
            <person name="Labbe J."/>
            <person name="Schadt C."/>
            <person name="Tuskan G."/>
            <person name="Grigoriev I."/>
            <person name="Martin F."/>
            <person name="Vilgalys R."/>
            <person name="Bonito G."/>
        </authorList>
    </citation>
    <scope>NUCLEOTIDE SEQUENCE [LARGE SCALE GENOMIC DNA]</scope>
    <source>
        <strain evidence="2 3">AG-77</strain>
    </source>
</reference>
<keyword evidence="1" id="KW-1133">Transmembrane helix</keyword>